<dbReference type="NCBIfam" id="NF008712">
    <property type="entry name" value="PRK11715.1-1"/>
    <property type="match status" value="1"/>
</dbReference>
<dbReference type="PANTHER" id="PTHR30092:SF0">
    <property type="entry name" value="INNER MEMBRANE PROTEIN CRED"/>
    <property type="match status" value="1"/>
</dbReference>
<dbReference type="Proteomes" id="UP000199608">
    <property type="component" value="Unassembled WGS sequence"/>
</dbReference>
<evidence type="ECO:0000256" key="1">
    <source>
        <dbReference type="SAM" id="Phobius"/>
    </source>
</evidence>
<feature type="transmembrane region" description="Helical" evidence="1">
    <location>
        <begin position="20"/>
        <end position="43"/>
    </location>
</feature>
<proteinExistence type="predicted"/>
<feature type="transmembrane region" description="Helical" evidence="1">
    <location>
        <begin position="411"/>
        <end position="430"/>
    </location>
</feature>
<dbReference type="GO" id="GO:0005886">
    <property type="term" value="C:plasma membrane"/>
    <property type="evidence" value="ECO:0007669"/>
    <property type="project" value="TreeGrafter"/>
</dbReference>
<sequence>MTTQETIKKTGGFIKNSATIKIFSIGLLIMILLIPTSMISSMMRERESRRDSVVQEINQKWGNSQIVTGPFFTIPYKSFYKDEKDKIKFNMHYLHILPENLNISGKLYPQIRYRSIYEAVLYNAKIQVNGNFTIPVLSQSNIDVENVLWEKAIFSIGITDMRGIQDNIKIVFNQDNYKANPGLKTTDIASSGVHCYIPLLETKDTNSFSFQLNLNGSEVIQFVPLGETTSLKLKSNWPSPSFNGAYLPTNREVSDKGFSADWNVLHLNRNFPQLWIGNQYKVSDTSFGLKLLITADIYQKSIRISKYAIMFIVFTFSAFFLSEIINKKRVHPIQYILIGLAVILFYVLLLSISEHLNFDIAYILSAFAITTTITAYSKGIIKNNHFTLTVCGILIILYAYLYIVLQLEDFALIMGSIGLFVVLTTIMYITRKIDWYSLDKD</sequence>
<dbReference type="InterPro" id="IPR010364">
    <property type="entry name" value="Uncharacterised_IM_CreD"/>
</dbReference>
<dbReference type="PANTHER" id="PTHR30092">
    <property type="entry name" value="INNER MEMBRANE PROTEIN CRED"/>
    <property type="match status" value="1"/>
</dbReference>
<dbReference type="Pfam" id="PF06123">
    <property type="entry name" value="CreD"/>
    <property type="match status" value="1"/>
</dbReference>
<feature type="transmembrane region" description="Helical" evidence="1">
    <location>
        <begin position="358"/>
        <end position="376"/>
    </location>
</feature>
<dbReference type="PIRSF" id="PIRSF004548">
    <property type="entry name" value="CreD"/>
    <property type="match status" value="1"/>
</dbReference>
<keyword evidence="1" id="KW-0812">Transmembrane</keyword>
<dbReference type="EMBL" id="FNLL01000001">
    <property type="protein sequence ID" value="SDT84308.1"/>
    <property type="molecule type" value="Genomic_DNA"/>
</dbReference>
<protein>
    <submittedName>
        <fullName evidence="2">Inner membrane protein</fullName>
    </submittedName>
</protein>
<feature type="transmembrane region" description="Helical" evidence="1">
    <location>
        <begin position="304"/>
        <end position="321"/>
    </location>
</feature>
<evidence type="ECO:0000313" key="3">
    <source>
        <dbReference type="Proteomes" id="UP000199608"/>
    </source>
</evidence>
<reference evidence="3" key="1">
    <citation type="submission" date="2016-10" db="EMBL/GenBank/DDBJ databases">
        <authorList>
            <person name="Varghese N."/>
            <person name="Submissions S."/>
        </authorList>
    </citation>
    <scope>NUCLEOTIDE SEQUENCE [LARGE SCALE GENOMIC DNA]</scope>
    <source>
        <strain evidence="3">DSM 3384</strain>
    </source>
</reference>
<name>A0A1H2DPL3_9BACT</name>
<evidence type="ECO:0000313" key="2">
    <source>
        <dbReference type="EMBL" id="SDT84308.1"/>
    </source>
</evidence>
<keyword evidence="1" id="KW-1133">Transmembrane helix</keyword>
<keyword evidence="1" id="KW-0472">Membrane</keyword>
<gene>
    <name evidence="2" type="ORF">SAMN04487931_101198</name>
</gene>
<feature type="transmembrane region" description="Helical" evidence="1">
    <location>
        <begin position="388"/>
        <end position="405"/>
    </location>
</feature>
<organism evidence="2 3">
    <name type="scientific">Desulfobacula phenolica</name>
    <dbReference type="NCBI Taxonomy" id="90732"/>
    <lineage>
        <taxon>Bacteria</taxon>
        <taxon>Pseudomonadati</taxon>
        <taxon>Thermodesulfobacteriota</taxon>
        <taxon>Desulfobacteria</taxon>
        <taxon>Desulfobacterales</taxon>
        <taxon>Desulfobacteraceae</taxon>
        <taxon>Desulfobacula</taxon>
    </lineage>
</organism>
<keyword evidence="3" id="KW-1185">Reference proteome</keyword>
<dbReference type="AlphaFoldDB" id="A0A1H2DPL3"/>
<dbReference type="RefSeq" id="WP_092229556.1">
    <property type="nucleotide sequence ID" value="NZ_FNLL01000001.1"/>
</dbReference>
<accession>A0A1H2DPL3</accession>
<feature type="transmembrane region" description="Helical" evidence="1">
    <location>
        <begin position="333"/>
        <end position="352"/>
    </location>
</feature>